<evidence type="ECO:0000259" key="13">
    <source>
        <dbReference type="PROSITE" id="PS50880"/>
    </source>
</evidence>
<dbReference type="Pfam" id="PF01131">
    <property type="entry name" value="Topoisom_bac"/>
    <property type="match status" value="1"/>
</dbReference>
<keyword evidence="6" id="KW-0863">Zinc-finger</keyword>
<dbReference type="PANTHER" id="PTHR11390">
    <property type="entry name" value="PROKARYOTIC DNA TOPOISOMERASE"/>
    <property type="match status" value="1"/>
</dbReference>
<dbReference type="GO" id="GO:0003917">
    <property type="term" value="F:DNA topoisomerase type I (single strand cut, ATP-independent) activity"/>
    <property type="evidence" value="ECO:0007669"/>
    <property type="project" value="UniProtKB-UniRule"/>
</dbReference>
<dbReference type="Pfam" id="PF01396">
    <property type="entry name" value="Zn_ribbon_Top1"/>
    <property type="match status" value="2"/>
</dbReference>
<proteinExistence type="inferred from homology"/>
<dbReference type="InterPro" id="IPR023405">
    <property type="entry name" value="Topo_IA_core_domain"/>
</dbReference>
<evidence type="ECO:0000256" key="6">
    <source>
        <dbReference type="ARBA" id="ARBA00022771"/>
    </source>
</evidence>
<dbReference type="InterPro" id="IPR006171">
    <property type="entry name" value="TOPRIM_dom"/>
</dbReference>
<evidence type="ECO:0000256" key="2">
    <source>
        <dbReference type="ARBA" id="ARBA00001946"/>
    </source>
</evidence>
<dbReference type="Gene3D" id="1.10.460.10">
    <property type="entry name" value="Topoisomerase I, domain 2"/>
    <property type="match status" value="1"/>
</dbReference>
<evidence type="ECO:0000256" key="3">
    <source>
        <dbReference type="ARBA" id="ARBA00009446"/>
    </source>
</evidence>
<feature type="site" description="Interaction with DNA" evidence="12">
    <location>
        <position position="502"/>
    </location>
</feature>
<evidence type="ECO:0000256" key="5">
    <source>
        <dbReference type="ARBA" id="ARBA00022737"/>
    </source>
</evidence>
<evidence type="ECO:0000256" key="10">
    <source>
        <dbReference type="ARBA" id="ARBA00023125"/>
    </source>
</evidence>
<dbReference type="GO" id="GO:0008270">
    <property type="term" value="F:zinc ion binding"/>
    <property type="evidence" value="ECO:0007669"/>
    <property type="project" value="UniProtKB-KW"/>
</dbReference>
<evidence type="ECO:0000313" key="15">
    <source>
        <dbReference type="EMBL" id="PIZ34750.1"/>
    </source>
</evidence>
<keyword evidence="9 12" id="KW-0799">Topoisomerase</keyword>
<dbReference type="GO" id="GO:0006310">
    <property type="term" value="P:DNA recombination"/>
    <property type="evidence" value="ECO:0007669"/>
    <property type="project" value="TreeGrafter"/>
</dbReference>
<dbReference type="InterPro" id="IPR003602">
    <property type="entry name" value="Topo_IA_DNA-bd_dom"/>
</dbReference>
<feature type="site" description="Interaction with DNA" evidence="12">
    <location>
        <position position="165"/>
    </location>
</feature>
<dbReference type="Gene3D" id="3.30.65.10">
    <property type="entry name" value="Bacterial Topoisomerase I, domain 1"/>
    <property type="match status" value="1"/>
</dbReference>
<evidence type="ECO:0000256" key="8">
    <source>
        <dbReference type="ARBA" id="ARBA00022842"/>
    </source>
</evidence>
<dbReference type="InterPro" id="IPR005739">
    <property type="entry name" value="TopoI_arch"/>
</dbReference>
<dbReference type="InterPro" id="IPR013826">
    <property type="entry name" value="Topo_IA_cen_sub3"/>
</dbReference>
<name>A0A2M7T4Z2_9ACTN</name>
<dbReference type="PANTHER" id="PTHR11390:SF26">
    <property type="entry name" value="DNA TOPOISOMERASE 1"/>
    <property type="match status" value="1"/>
</dbReference>
<dbReference type="AlphaFoldDB" id="A0A2M7T4Z2"/>
<dbReference type="InterPro" id="IPR000380">
    <property type="entry name" value="Topo_IA"/>
</dbReference>
<dbReference type="PROSITE" id="PS52039">
    <property type="entry name" value="TOPO_IA_2"/>
    <property type="match status" value="1"/>
</dbReference>
<dbReference type="EMBL" id="PFNG01000269">
    <property type="protein sequence ID" value="PIZ34750.1"/>
    <property type="molecule type" value="Genomic_DNA"/>
</dbReference>
<feature type="site" description="Interaction with DNA" evidence="12">
    <location>
        <position position="316"/>
    </location>
</feature>
<keyword evidence="10 12" id="KW-0238">DNA-binding</keyword>
<dbReference type="InterPro" id="IPR013498">
    <property type="entry name" value="Topo_IA_Znf"/>
</dbReference>
<evidence type="ECO:0000256" key="4">
    <source>
        <dbReference type="ARBA" id="ARBA00022723"/>
    </source>
</evidence>
<comment type="function">
    <text evidence="12">Releases the supercoiling and torsional tension of DNA, which is introduced during the DNA replication and transcription, by transiently cleaving and rejoining one strand of the DNA duplex. Introduces a single-strand break via transesterification at a target site in duplex DNA. The scissile phosphodiester is attacked by the catalytic tyrosine of the enzyme, resulting in the formation of a DNA-(5'-phosphotyrosyl)-enzyme intermediate and the expulsion of a 3'-OH DNA strand. The free DNA strand then undergoes passage around the unbroken strand, thus removing DNA supercoils. Finally, in the religation step, the DNA 3'-OH attacks the covalent intermediate to expel the active-site tyrosine and restore the DNA phosphodiester backbone.</text>
</comment>
<feature type="region of interest" description="Interaction with DNA" evidence="12">
    <location>
        <begin position="193"/>
        <end position="198"/>
    </location>
</feature>
<evidence type="ECO:0000256" key="9">
    <source>
        <dbReference type="ARBA" id="ARBA00023029"/>
    </source>
</evidence>
<dbReference type="SMART" id="SM00436">
    <property type="entry name" value="TOP1Bc"/>
    <property type="match status" value="1"/>
</dbReference>
<protein>
    <recommendedName>
        <fullName evidence="12">DNA topoisomerase 1</fullName>
        <ecNumber evidence="12">5.6.2.1</ecNumber>
    </recommendedName>
    <alternativeName>
        <fullName evidence="12">DNA topoisomerase I</fullName>
    </alternativeName>
</protein>
<comment type="subunit">
    <text evidence="12">Monomer.</text>
</comment>
<dbReference type="CDD" id="cd03362">
    <property type="entry name" value="TOPRIM_TopoIA_TopoIII"/>
    <property type="match status" value="1"/>
</dbReference>
<dbReference type="SMART" id="SM00493">
    <property type="entry name" value="TOPRIM"/>
    <property type="match status" value="1"/>
</dbReference>
<keyword evidence="4" id="KW-0479">Metal-binding</keyword>
<evidence type="ECO:0000259" key="14">
    <source>
        <dbReference type="PROSITE" id="PS52039"/>
    </source>
</evidence>
<keyword evidence="8" id="KW-0460">Magnesium</keyword>
<dbReference type="SUPFAM" id="SSF56712">
    <property type="entry name" value="Prokaryotic type I DNA topoisomerase"/>
    <property type="match status" value="1"/>
</dbReference>
<dbReference type="InterPro" id="IPR034144">
    <property type="entry name" value="TOPRIM_TopoIII"/>
</dbReference>
<dbReference type="NCBIfam" id="TIGR01057">
    <property type="entry name" value="topA_arch"/>
    <property type="match status" value="1"/>
</dbReference>
<feature type="site" description="Interaction with DNA" evidence="12">
    <location>
        <position position="52"/>
    </location>
</feature>
<evidence type="ECO:0000256" key="12">
    <source>
        <dbReference type="HAMAP-Rule" id="MF_00952"/>
    </source>
</evidence>
<sequence length="695" mass="77310">MKLIVTEKNIAAERIAKILAGGKVKTEKSFTIPVYKFAAKGGETAVIGLKGHILKVDFPAEYSNWQSVTPESLIDAKIIKVPMQKQIIKALQKLAKEANEVVIATDFDREGELIGADAVHLIEEVNLKVDVKRARFSAITKQEIDRAFGNPEDLYTNLAQAGEARQDIDLIWGATLTRFLSLASKRLGHQFLSVGRVQSPTLALVVQREKEREAFVVEPYWQIKATYDHEGSRFIASHKTEKFWDKAEAEKVIENVNGVRTGTVTSVTKSQRESAPPSPFNTTAFLSAATNVGISTSNAMRIAETLYMRGLISYPRVDNTVYPDSLDLRELLEMLMASPQLGALATELLKQKELKPTRGKKFATDHPPIHPTGVAKKDELDAQEWKIYELVVRRFYATLAPIATSESMRIDIDTNGEPFFARGSRVVNEGWLKYYPYSRKKDEELPAAQQGDSVTLINIDREDKETQPPARYSQGKLIQKMEELGLGTKATRHEIIKNLYDRGYVHSDPIQPTETGMAVAESLLKYAERIATPAMTAELEQDMDAIAEGATSQSAVVERSRQMLADIMLALNNKKSELGEEIRAGIREDKIVGECPKCGSPLKIIRAKKSRKRFVGCTNYPECSNSYPLPQYGEIIALGEKCPDCGSPKIKVMSGKGRPWILCINPKCPSKEKKGEAPKVIEAAEEVEERKAVAE</sequence>
<comment type="caution">
    <text evidence="12">Lacks conserved residue(s) required for the propagation of feature annotation.</text>
</comment>
<evidence type="ECO:0000256" key="7">
    <source>
        <dbReference type="ARBA" id="ARBA00022833"/>
    </source>
</evidence>
<comment type="caution">
    <text evidence="15">The sequence shown here is derived from an EMBL/GenBank/DDBJ whole genome shotgun (WGS) entry which is preliminary data.</text>
</comment>
<dbReference type="InterPro" id="IPR028612">
    <property type="entry name" value="Topoisom_1_IA"/>
</dbReference>
<gene>
    <name evidence="12 15" type="primary">topA</name>
    <name evidence="15" type="ORF">COY37_11455</name>
</gene>
<dbReference type="EC" id="5.6.2.1" evidence="12"/>
<organism evidence="15 16">
    <name type="scientific">Candidatus Aquicultor secundus</name>
    <dbReference type="NCBI Taxonomy" id="1973895"/>
    <lineage>
        <taxon>Bacteria</taxon>
        <taxon>Bacillati</taxon>
        <taxon>Actinomycetota</taxon>
        <taxon>Candidatus Aquicultoria</taxon>
        <taxon>Candidatus Aquicultorales</taxon>
        <taxon>Candidatus Aquicultoraceae</taxon>
        <taxon>Candidatus Aquicultor</taxon>
    </lineage>
</organism>
<comment type="similarity">
    <text evidence="3 12">Belongs to the type IA topoisomerase family.</text>
</comment>
<dbReference type="Pfam" id="PF01751">
    <property type="entry name" value="Toprim"/>
    <property type="match status" value="1"/>
</dbReference>
<dbReference type="HAMAP" id="MF_00952">
    <property type="entry name" value="Topoisom_1_prok"/>
    <property type="match status" value="1"/>
</dbReference>
<dbReference type="NCBIfam" id="NF005555">
    <property type="entry name" value="PRK07220.1"/>
    <property type="match status" value="1"/>
</dbReference>
<dbReference type="Gene3D" id="1.10.290.10">
    <property type="entry name" value="Topoisomerase I, domain 4"/>
    <property type="match status" value="1"/>
</dbReference>
<keyword evidence="5" id="KW-0677">Repeat</keyword>
<dbReference type="Proteomes" id="UP000230956">
    <property type="component" value="Unassembled WGS sequence"/>
</dbReference>
<dbReference type="CDD" id="cd00186">
    <property type="entry name" value="TOP1Ac"/>
    <property type="match status" value="1"/>
</dbReference>
<dbReference type="InterPro" id="IPR013824">
    <property type="entry name" value="Topo_IA_cen_sub1"/>
</dbReference>
<evidence type="ECO:0000256" key="11">
    <source>
        <dbReference type="ARBA" id="ARBA00023235"/>
    </source>
</evidence>
<accession>A0A2M7T4Z2</accession>
<dbReference type="SMART" id="SM00437">
    <property type="entry name" value="TOP1Ac"/>
    <property type="match status" value="1"/>
</dbReference>
<evidence type="ECO:0000313" key="16">
    <source>
        <dbReference type="Proteomes" id="UP000230956"/>
    </source>
</evidence>
<dbReference type="GO" id="GO:0006281">
    <property type="term" value="P:DNA repair"/>
    <property type="evidence" value="ECO:0007669"/>
    <property type="project" value="TreeGrafter"/>
</dbReference>
<dbReference type="GO" id="GO:0005694">
    <property type="term" value="C:chromosome"/>
    <property type="evidence" value="ECO:0007669"/>
    <property type="project" value="InterPro"/>
</dbReference>
<dbReference type="Gene3D" id="2.70.20.10">
    <property type="entry name" value="Topoisomerase I, domain 3"/>
    <property type="match status" value="1"/>
</dbReference>
<comment type="cofactor">
    <cofactor evidence="2">
        <name>Mg(2+)</name>
        <dbReference type="ChEBI" id="CHEBI:18420"/>
    </cofactor>
</comment>
<dbReference type="InterPro" id="IPR013497">
    <property type="entry name" value="Topo_IA_cen"/>
</dbReference>
<dbReference type="PRINTS" id="PR00417">
    <property type="entry name" value="PRTPISMRASEI"/>
</dbReference>
<keyword evidence="11 12" id="KW-0413">Isomerase</keyword>
<feature type="site" description="Interaction with DNA" evidence="12">
    <location>
        <position position="169"/>
    </location>
</feature>
<evidence type="ECO:0000256" key="1">
    <source>
        <dbReference type="ARBA" id="ARBA00000213"/>
    </source>
</evidence>
<keyword evidence="7" id="KW-0862">Zinc</keyword>
<dbReference type="GO" id="GO:0006265">
    <property type="term" value="P:DNA topological change"/>
    <property type="evidence" value="ECO:0007669"/>
    <property type="project" value="UniProtKB-UniRule"/>
</dbReference>
<dbReference type="FunFam" id="1.10.290.10:FF:000003">
    <property type="entry name" value="DNA topoisomerase"/>
    <property type="match status" value="1"/>
</dbReference>
<dbReference type="InterPro" id="IPR003601">
    <property type="entry name" value="Topo_IA_2"/>
</dbReference>
<feature type="active site" description="O-(5'-phospho-DNA)-tyrosine intermediate" evidence="12">
    <location>
        <position position="314"/>
    </location>
</feature>
<feature type="domain" description="Toprim" evidence="13">
    <location>
        <begin position="1"/>
        <end position="137"/>
    </location>
</feature>
<feature type="domain" description="Topo IA-type catalytic" evidence="14">
    <location>
        <begin position="155"/>
        <end position="568"/>
    </location>
</feature>
<dbReference type="PROSITE" id="PS50880">
    <property type="entry name" value="TOPRIM"/>
    <property type="match status" value="1"/>
</dbReference>
<comment type="catalytic activity">
    <reaction evidence="1 12">
        <text>ATP-independent breakage of single-stranded DNA, followed by passage and rejoining.</text>
        <dbReference type="EC" id="5.6.2.1"/>
    </reaction>
</comment>
<dbReference type="RefSeq" id="WP_286678109.1">
    <property type="nucleotide sequence ID" value="NZ_MNXI01000058.1"/>
</dbReference>
<dbReference type="Gene3D" id="3.40.50.140">
    <property type="match status" value="1"/>
</dbReference>
<reference evidence="16" key="1">
    <citation type="submission" date="2017-09" db="EMBL/GenBank/DDBJ databases">
        <title>Depth-based differentiation of microbial function through sediment-hosted aquifers and enrichment of novel symbionts in the deep terrestrial subsurface.</title>
        <authorList>
            <person name="Probst A.J."/>
            <person name="Ladd B."/>
            <person name="Jarett J.K."/>
            <person name="Geller-Mcgrath D.E."/>
            <person name="Sieber C.M.K."/>
            <person name="Emerson J.B."/>
            <person name="Anantharaman K."/>
            <person name="Thomas B.C."/>
            <person name="Malmstrom R."/>
            <person name="Stieglmeier M."/>
            <person name="Klingl A."/>
            <person name="Woyke T."/>
            <person name="Ryan C.M."/>
            <person name="Banfield J.F."/>
        </authorList>
    </citation>
    <scope>NUCLEOTIDE SEQUENCE [LARGE SCALE GENOMIC DNA]</scope>
</reference>
<dbReference type="InterPro" id="IPR013825">
    <property type="entry name" value="Topo_IA_cen_sub2"/>
</dbReference>
<dbReference type="GO" id="GO:0003677">
    <property type="term" value="F:DNA binding"/>
    <property type="evidence" value="ECO:0007669"/>
    <property type="project" value="UniProtKB-KW"/>
</dbReference>